<feature type="compositionally biased region" description="Basic and acidic residues" evidence="1">
    <location>
        <begin position="243"/>
        <end position="259"/>
    </location>
</feature>
<organism evidence="2 3">
    <name type="scientific">Olpidium bornovanus</name>
    <dbReference type="NCBI Taxonomy" id="278681"/>
    <lineage>
        <taxon>Eukaryota</taxon>
        <taxon>Fungi</taxon>
        <taxon>Fungi incertae sedis</taxon>
        <taxon>Olpidiomycota</taxon>
        <taxon>Olpidiomycotina</taxon>
        <taxon>Olpidiomycetes</taxon>
        <taxon>Olpidiales</taxon>
        <taxon>Olpidiaceae</taxon>
        <taxon>Olpidium</taxon>
    </lineage>
</organism>
<dbReference type="OrthoDB" id="432953at2759"/>
<dbReference type="PANTHER" id="PTHR21575">
    <property type="entry name" value="PROTEIN HID1"/>
    <property type="match status" value="1"/>
</dbReference>
<dbReference type="InterPro" id="IPR026705">
    <property type="entry name" value="Hid-1/Ecm30"/>
</dbReference>
<feature type="region of interest" description="Disordered" evidence="1">
    <location>
        <begin position="241"/>
        <end position="270"/>
    </location>
</feature>
<evidence type="ECO:0000256" key="1">
    <source>
        <dbReference type="SAM" id="MobiDB-lite"/>
    </source>
</evidence>
<sequence length="332" mass="37314">MESGQVLDIAVLLLHYQMENQANNGKKPASHPGLVRMCAFIMHSLSTDRRFAVGLNTKFNGNATLPPTLRLPAFSGSYADFLIIVSARGRSGTYLSCITTIHAIISKTQNRLAELPPTYLTVISNVSPYLKNVSVVSSNKLVQLLAVFSSPRMLLADEENHLLLRYMLEPFDCIIRYQLTDNPHLVYALLRAQKRFEAIASFTLETALDTMRRAEAKSGDAGLQTRSRELVQDGARWCQRLPTEGRQRGERRRKDDQTGRRTPGQPFPHALGLIPAQPPAFPRKFAWNHPVRAWLTSYLWGVIFVGNRLPFGMWNGTRIALFAVKTTKRGKP</sequence>
<dbReference type="Proteomes" id="UP000673691">
    <property type="component" value="Unassembled WGS sequence"/>
</dbReference>
<dbReference type="GO" id="GO:0000138">
    <property type="term" value="C:Golgi trans cisterna"/>
    <property type="evidence" value="ECO:0007669"/>
    <property type="project" value="TreeGrafter"/>
</dbReference>
<gene>
    <name evidence="2" type="ORF">BJ554DRAFT_5508</name>
</gene>
<dbReference type="EMBL" id="JAEFCI010002499">
    <property type="protein sequence ID" value="KAG5462194.1"/>
    <property type="molecule type" value="Genomic_DNA"/>
</dbReference>
<proteinExistence type="predicted"/>
<name>A0A8H7ZZ99_9FUNG</name>
<keyword evidence="3" id="KW-1185">Reference proteome</keyword>
<evidence type="ECO:0000313" key="3">
    <source>
        <dbReference type="Proteomes" id="UP000673691"/>
    </source>
</evidence>
<dbReference type="Pfam" id="PF12722">
    <property type="entry name" value="Hid1"/>
    <property type="match status" value="2"/>
</dbReference>
<reference evidence="2 3" key="1">
    <citation type="journal article" name="Sci. Rep.">
        <title>Genome-scale phylogenetic analyses confirm Olpidium as the closest living zoosporic fungus to the non-flagellated, terrestrial fungi.</title>
        <authorList>
            <person name="Chang Y."/>
            <person name="Rochon D."/>
            <person name="Sekimoto S."/>
            <person name="Wang Y."/>
            <person name="Chovatia M."/>
            <person name="Sandor L."/>
            <person name="Salamov A."/>
            <person name="Grigoriev I.V."/>
            <person name="Stajich J.E."/>
            <person name="Spatafora J.W."/>
        </authorList>
    </citation>
    <scope>NUCLEOTIDE SEQUENCE [LARGE SCALE GENOMIC DNA]</scope>
    <source>
        <strain evidence="2">S191</strain>
    </source>
</reference>
<comment type="caution">
    <text evidence="2">The sequence shown here is derived from an EMBL/GenBank/DDBJ whole genome shotgun (WGS) entry which is preliminary data.</text>
</comment>
<protein>
    <submittedName>
        <fullName evidence="2">High-temperature-induced dauer-formation protein-domain-containing protein</fullName>
    </submittedName>
</protein>
<dbReference type="AlphaFoldDB" id="A0A8H7ZZ99"/>
<evidence type="ECO:0000313" key="2">
    <source>
        <dbReference type="EMBL" id="KAG5462194.1"/>
    </source>
</evidence>
<dbReference type="GO" id="GO:0005797">
    <property type="term" value="C:Golgi medial cisterna"/>
    <property type="evidence" value="ECO:0007669"/>
    <property type="project" value="TreeGrafter"/>
</dbReference>
<dbReference type="PANTHER" id="PTHR21575:SF12">
    <property type="entry name" value="PROTEIN HID1"/>
    <property type="match status" value="1"/>
</dbReference>
<dbReference type="GO" id="GO:0016020">
    <property type="term" value="C:membrane"/>
    <property type="evidence" value="ECO:0007669"/>
    <property type="project" value="TreeGrafter"/>
</dbReference>
<accession>A0A8H7ZZ99</accession>